<keyword evidence="5" id="KW-0813">Transport</keyword>
<proteinExistence type="predicted"/>
<dbReference type="AlphaFoldDB" id="A0A840V2P8"/>
<sequence>MAKKVIIDAEECIGCQTCVELCPEVFSFNDETEKAEVRETMTGSESCIDEAVDSCPVSCITTE</sequence>
<evidence type="ECO:0000256" key="1">
    <source>
        <dbReference type="ARBA" id="ARBA00003532"/>
    </source>
</evidence>
<reference evidence="7 8" key="1">
    <citation type="submission" date="2020-08" db="EMBL/GenBank/DDBJ databases">
        <title>Genomic Encyclopedia of Type Strains, Phase IV (KMG-IV): sequencing the most valuable type-strain genomes for metagenomic binning, comparative biology and taxonomic classification.</title>
        <authorList>
            <person name="Goeker M."/>
        </authorList>
    </citation>
    <scope>NUCLEOTIDE SEQUENCE [LARGE SCALE GENOMIC DNA]</scope>
    <source>
        <strain evidence="7 8">DSM 28570</strain>
    </source>
</reference>
<comment type="function">
    <text evidence="1 5">Ferredoxins are iron-sulfur proteins that transfer electrons in a wide variety of metabolic reactions.</text>
</comment>
<dbReference type="PROSITE" id="PS00198">
    <property type="entry name" value="4FE4S_FER_1"/>
    <property type="match status" value="1"/>
</dbReference>
<name>A0A840V2P8_9BACT</name>
<dbReference type="Proteomes" id="UP000539642">
    <property type="component" value="Unassembled WGS sequence"/>
</dbReference>
<dbReference type="InterPro" id="IPR017900">
    <property type="entry name" value="4Fe4S_Fe_S_CS"/>
</dbReference>
<feature type="domain" description="4Fe-4S ferredoxin-type" evidence="6">
    <location>
        <begin position="3"/>
        <end position="31"/>
    </location>
</feature>
<accession>A0A840V2P8</accession>
<dbReference type="Pfam" id="PF13370">
    <property type="entry name" value="Fer4_13"/>
    <property type="match status" value="1"/>
</dbReference>
<dbReference type="SUPFAM" id="SSF54862">
    <property type="entry name" value="4Fe-4S ferredoxins"/>
    <property type="match status" value="1"/>
</dbReference>
<dbReference type="PROSITE" id="PS51379">
    <property type="entry name" value="4FE4S_FER_2"/>
    <property type="match status" value="1"/>
</dbReference>
<comment type="caution">
    <text evidence="7">The sequence shown here is derived from an EMBL/GenBank/DDBJ whole genome shotgun (WGS) entry which is preliminary data.</text>
</comment>
<evidence type="ECO:0000256" key="5">
    <source>
        <dbReference type="RuleBase" id="RU368020"/>
    </source>
</evidence>
<dbReference type="GO" id="GO:0009055">
    <property type="term" value="F:electron transfer activity"/>
    <property type="evidence" value="ECO:0007669"/>
    <property type="project" value="UniProtKB-UniRule"/>
</dbReference>
<evidence type="ECO:0000259" key="6">
    <source>
        <dbReference type="PROSITE" id="PS51379"/>
    </source>
</evidence>
<keyword evidence="5" id="KW-0249">Electron transport</keyword>
<gene>
    <name evidence="7" type="ORF">HNQ81_002859</name>
</gene>
<dbReference type="EMBL" id="JACHEO010000019">
    <property type="protein sequence ID" value="MBB5349108.1"/>
    <property type="molecule type" value="Genomic_DNA"/>
</dbReference>
<organism evidence="7 8">
    <name type="scientific">Desulfoprunum benzoelyticum</name>
    <dbReference type="NCBI Taxonomy" id="1506996"/>
    <lineage>
        <taxon>Bacteria</taxon>
        <taxon>Pseudomonadati</taxon>
        <taxon>Thermodesulfobacteriota</taxon>
        <taxon>Desulfobulbia</taxon>
        <taxon>Desulfobulbales</taxon>
        <taxon>Desulfobulbaceae</taxon>
        <taxon>Desulfoprunum</taxon>
    </lineage>
</organism>
<evidence type="ECO:0000256" key="4">
    <source>
        <dbReference type="ARBA" id="ARBA00023014"/>
    </source>
</evidence>
<evidence type="ECO:0000313" key="8">
    <source>
        <dbReference type="Proteomes" id="UP000539642"/>
    </source>
</evidence>
<protein>
    <recommendedName>
        <fullName evidence="5">Ferredoxin</fullName>
    </recommendedName>
</protein>
<dbReference type="GO" id="GO:0051536">
    <property type="term" value="F:iron-sulfur cluster binding"/>
    <property type="evidence" value="ECO:0007669"/>
    <property type="project" value="UniProtKB-KW"/>
</dbReference>
<dbReference type="GO" id="GO:0005506">
    <property type="term" value="F:iron ion binding"/>
    <property type="evidence" value="ECO:0007669"/>
    <property type="project" value="UniProtKB-UniRule"/>
</dbReference>
<dbReference type="InterPro" id="IPR017896">
    <property type="entry name" value="4Fe4S_Fe-S-bd"/>
</dbReference>
<dbReference type="PANTHER" id="PTHR44579">
    <property type="entry name" value="OS01G0730500 PROTEIN"/>
    <property type="match status" value="1"/>
</dbReference>
<evidence type="ECO:0000256" key="2">
    <source>
        <dbReference type="ARBA" id="ARBA00022723"/>
    </source>
</evidence>
<evidence type="ECO:0000256" key="3">
    <source>
        <dbReference type="ARBA" id="ARBA00023004"/>
    </source>
</evidence>
<evidence type="ECO:0000313" key="7">
    <source>
        <dbReference type="EMBL" id="MBB5349108.1"/>
    </source>
</evidence>
<dbReference type="InterPro" id="IPR001080">
    <property type="entry name" value="3Fe4S_ferredoxin"/>
</dbReference>
<keyword evidence="3 5" id="KW-0408">Iron</keyword>
<dbReference type="PRINTS" id="PR00352">
    <property type="entry name" value="3FE4SFRDOXIN"/>
</dbReference>
<keyword evidence="8" id="KW-1185">Reference proteome</keyword>
<dbReference type="Gene3D" id="3.30.70.20">
    <property type="match status" value="1"/>
</dbReference>
<dbReference type="RefSeq" id="WP_183351920.1">
    <property type="nucleotide sequence ID" value="NZ_JACHEO010000019.1"/>
</dbReference>
<dbReference type="PANTHER" id="PTHR44579:SF2">
    <property type="entry name" value="OS01G0730500 PROTEIN"/>
    <property type="match status" value="1"/>
</dbReference>
<keyword evidence="2 5" id="KW-0479">Metal-binding</keyword>
<keyword evidence="4 5" id="KW-0411">Iron-sulfur</keyword>